<protein>
    <submittedName>
        <fullName evidence="5">TP901 family phage tail tape measure protein</fullName>
    </submittedName>
</protein>
<dbReference type="PANTHER" id="PTHR37813">
    <property type="entry name" value="FELS-2 PROPHAGE PROTEIN"/>
    <property type="match status" value="1"/>
</dbReference>
<feature type="compositionally biased region" description="Basic and acidic residues" evidence="3">
    <location>
        <begin position="1185"/>
        <end position="1197"/>
    </location>
</feature>
<dbReference type="NCBIfam" id="TIGR01760">
    <property type="entry name" value="tape_meas_TP901"/>
    <property type="match status" value="1"/>
</dbReference>
<feature type="coiled-coil region" evidence="2">
    <location>
        <begin position="51"/>
        <end position="120"/>
    </location>
</feature>
<evidence type="ECO:0000259" key="4">
    <source>
        <dbReference type="Pfam" id="PF10145"/>
    </source>
</evidence>
<feature type="region of interest" description="Disordered" evidence="3">
    <location>
        <begin position="1185"/>
        <end position="1204"/>
    </location>
</feature>
<keyword evidence="1" id="KW-1188">Viral release from host cell</keyword>
<dbReference type="STRING" id="1291052.FC18_GL002236"/>
<comment type="caution">
    <text evidence="5">The sequence shown here is derived from an EMBL/GenBank/DDBJ whole genome shotgun (WGS) entry which is preliminary data.</text>
</comment>
<dbReference type="EMBL" id="AYYO01000044">
    <property type="protein sequence ID" value="KRM54819.1"/>
    <property type="molecule type" value="Genomic_DNA"/>
</dbReference>
<evidence type="ECO:0000313" key="5">
    <source>
        <dbReference type="EMBL" id="KRM54819.1"/>
    </source>
</evidence>
<dbReference type="InterPro" id="IPR010090">
    <property type="entry name" value="Phage_tape_meas"/>
</dbReference>
<accession>A0A0R1ZUZ9</accession>
<dbReference type="Pfam" id="PF10145">
    <property type="entry name" value="PhageMin_Tail"/>
    <property type="match status" value="1"/>
</dbReference>
<sequence>MAATVSLNIDPFRASARTLSSTIKATTAELKAQDIAFKGSEKSVNGMKTVYGTLERQSKQLQARLKAEQQTLKERSEAVAKGGDDMEKLTTREANAAAALNKTAAQIANNKNRMEALNKEILLQSSSWTKLSEKAMAFSKVTGKIGGALSSFGSKATMAVTAPLAVGFTAAAKSAIDFNSQISSIGPLLTNGGTVTAKYRAQLDKMAESSKKWAVQYGTSTKSINDGMSEMVKRGYSAEQTMGAMPSILDATKASGDDFNDVMHVSTSVLEQFGLKSNSTAGMLKNTQRVTDSLTLIANKTAAGFQDMGEAMTYVGPVANSAGISLEQTAAAIGLMSNQGIEGSVAGTALRGALTRLMKPSKQNAQGFKELGINVADFKKGTLTLPDMLDKIKKNTTGWTKEQKSAAIATAFGTNAQAGMNVLISEGGDALRKMTSDAKNASGTTAKIAESMNNTQAAKVAKFKESINVLGITIGQKLLPTLTPLIDKATQVIKSFSEMDSHTQQSIIKWGLFAAAVGPVARTLGSVFNVMHGTGSAIGAVTGGLGRATTAAKLGAGGFSIIKSAFSKTAFEALKVAPAAGVAADGLGVAGAAGTGLLASLAPIAPAILGVAAVAGTGYAAWKLWGEGAVESANRTKEWGSDIGASADKSAGAIKKASGEISGALDNTNQSAKTNAKQIAEGFNSMTKAAQKAATESDKAAKKLAKSLGGSAGDALLKAAAKEKAADDKRIAQMKSNTKKAESITRSANKTGEALTADQIQILDNLRKDDAQKAIKTLKLSGSEQKNVLKAILGEKTKMTAQQAAEQRQDSLIAWQQEAIDYNKAQTKIKNDAKLTKAEKNATLEGLEKDHQSKLNTIYQGAIQAMKSQGMSNHEVQQQLQNDYGLTETAAENSMDAYTKAMSKGVQSNKQFAAAVSDGMSASAKKAGNAWNSLVLNPKTGKVVTNLSQVLKDTANTKVGWNKLVFELKYAKISSNAKQAIVDALTASDQWKSMPTWEKNAVIRVQGRNELADIMEEYVDWNSLSLKEQRAIVHGDYSGLVNGLVEAGKWQKLTLKQQQAIVKNKATAPIISALAESGKWNGLTMEEKSAVVNAKGTPQLADAVIKYKLWNQLPDKEKKLLINNADARKKLAASNLDLGKYNSVKVAEKMFKANEKSVKTSSKSAEDQIAFINKMKTKTKVFKGDAKDVKNKSKESQDAVSKNNSKKVDTKFFKGDSKSIVASGKTSMGTLKSFNGTPVLTKDYKGVDHASANANRATKASKEFSKQKNHTVWYKAIFQTIKSVITGKHKKTGSNDFNDGLAVVNDATGGTFREAITLPSGETFIPQGRNVVMALPRHARIETATATARKYGIPKFANGTSDFTGATTTLQNLHSETVQAVTVQSSSTTDDGVAKALKTLNVLVAELLDYTPSIEGVVQLDNSREVGHWVAKSVTNEQARANRLYNRSRGVNI</sequence>
<name>A0A0R1ZUZ9_9LACO</name>
<evidence type="ECO:0000256" key="3">
    <source>
        <dbReference type="SAM" id="MobiDB-lite"/>
    </source>
</evidence>
<keyword evidence="2" id="KW-0175">Coiled coil</keyword>
<reference evidence="5 6" key="1">
    <citation type="journal article" date="2015" name="Genome Announc.">
        <title>Expanding the biotechnology potential of lactobacilli through comparative genomics of 213 strains and associated genera.</title>
        <authorList>
            <person name="Sun Z."/>
            <person name="Harris H.M."/>
            <person name="McCann A."/>
            <person name="Guo C."/>
            <person name="Argimon S."/>
            <person name="Zhang W."/>
            <person name="Yang X."/>
            <person name="Jeffery I.B."/>
            <person name="Cooney J.C."/>
            <person name="Kagawa T.F."/>
            <person name="Liu W."/>
            <person name="Song Y."/>
            <person name="Salvetti E."/>
            <person name="Wrobel A."/>
            <person name="Rasinkangas P."/>
            <person name="Parkhill J."/>
            <person name="Rea M.C."/>
            <person name="O'Sullivan O."/>
            <person name="Ritari J."/>
            <person name="Douillard F.P."/>
            <person name="Paul Ross R."/>
            <person name="Yang R."/>
            <person name="Briner A.E."/>
            <person name="Felis G.E."/>
            <person name="de Vos W.M."/>
            <person name="Barrangou R."/>
            <person name="Klaenhammer T.R."/>
            <person name="Caufield P.W."/>
            <person name="Cui Y."/>
            <person name="Zhang H."/>
            <person name="O'Toole P.W."/>
        </authorList>
    </citation>
    <scope>NUCLEOTIDE SEQUENCE [LARGE SCALE GENOMIC DNA]</scope>
    <source>
        <strain evidence="5 6">DSM 20505</strain>
    </source>
</reference>
<evidence type="ECO:0000256" key="1">
    <source>
        <dbReference type="ARBA" id="ARBA00022612"/>
    </source>
</evidence>
<proteinExistence type="predicted"/>
<evidence type="ECO:0000313" key="6">
    <source>
        <dbReference type="Proteomes" id="UP000051679"/>
    </source>
</evidence>
<dbReference type="PANTHER" id="PTHR37813:SF1">
    <property type="entry name" value="FELS-2 PROPHAGE PROTEIN"/>
    <property type="match status" value="1"/>
</dbReference>
<evidence type="ECO:0000256" key="2">
    <source>
        <dbReference type="SAM" id="Coils"/>
    </source>
</evidence>
<organism evidence="5 6">
    <name type="scientific">Lacticaseibacillus sharpeae JCM 1186 = DSM 20505</name>
    <dbReference type="NCBI Taxonomy" id="1291052"/>
    <lineage>
        <taxon>Bacteria</taxon>
        <taxon>Bacillati</taxon>
        <taxon>Bacillota</taxon>
        <taxon>Bacilli</taxon>
        <taxon>Lactobacillales</taxon>
        <taxon>Lactobacillaceae</taxon>
        <taxon>Lacticaseibacillus</taxon>
    </lineage>
</organism>
<dbReference type="PATRIC" id="fig|1291052.5.peg.2304"/>
<gene>
    <name evidence="5" type="ORF">FC18_GL002236</name>
</gene>
<keyword evidence="6" id="KW-1185">Reference proteome</keyword>
<feature type="domain" description="Phage tail tape measure protein" evidence="4">
    <location>
        <begin position="211"/>
        <end position="413"/>
    </location>
</feature>
<dbReference type="Proteomes" id="UP000051679">
    <property type="component" value="Unassembled WGS sequence"/>
</dbReference>